<dbReference type="EMBL" id="CYKH01000420">
    <property type="protein sequence ID" value="CUF83659.1"/>
    <property type="molecule type" value="Genomic_DNA"/>
</dbReference>
<feature type="signal peptide" evidence="1">
    <location>
        <begin position="1"/>
        <end position="24"/>
    </location>
</feature>
<dbReference type="SUPFAM" id="SSF53187">
    <property type="entry name" value="Zn-dependent exopeptidases"/>
    <property type="match status" value="1"/>
</dbReference>
<accession>A0A0S4ITH4</accession>
<dbReference type="Pfam" id="PF10994">
    <property type="entry name" value="DUF2817"/>
    <property type="match status" value="1"/>
</dbReference>
<reference evidence="3" key="1">
    <citation type="submission" date="2015-09" db="EMBL/GenBank/DDBJ databases">
        <authorList>
            <consortium name="Pathogen Informatics"/>
        </authorList>
    </citation>
    <scope>NUCLEOTIDE SEQUENCE [LARGE SCALE GENOMIC DNA]</scope>
    <source>
        <strain evidence="3">Lake Konstanz</strain>
    </source>
</reference>
<dbReference type="VEuPathDB" id="TriTrypDB:BSAL_66160"/>
<dbReference type="InterPro" id="IPR021259">
    <property type="entry name" value="DUF2817"/>
</dbReference>
<organism evidence="2 3">
    <name type="scientific">Bodo saltans</name>
    <name type="common">Flagellated protozoan</name>
    <dbReference type="NCBI Taxonomy" id="75058"/>
    <lineage>
        <taxon>Eukaryota</taxon>
        <taxon>Discoba</taxon>
        <taxon>Euglenozoa</taxon>
        <taxon>Kinetoplastea</taxon>
        <taxon>Metakinetoplastina</taxon>
        <taxon>Eubodonida</taxon>
        <taxon>Bodonidae</taxon>
        <taxon>Bodo</taxon>
    </lineage>
</organism>
<dbReference type="OrthoDB" id="270449at2759"/>
<sequence>MVAQVFGALLVIFVGLLFVDLVPLQENMMCEAGTYANASECPDAVFSQTYFDARAKFRAAAKAAGAQLSSYTIVEEDNFLYTTDVAVLVGKKKGSLVVHISGTHGVEGFIGSAIQTDLLNTWNSSRADGATIVFVHAVNPYGMAHFRRFNEHNVDLNRNVMWSDLVTLLHDVALGL</sequence>
<proteinExistence type="predicted"/>
<name>A0A0S4ITH4_BODSA</name>
<evidence type="ECO:0000313" key="3">
    <source>
        <dbReference type="Proteomes" id="UP000051952"/>
    </source>
</evidence>
<evidence type="ECO:0000256" key="1">
    <source>
        <dbReference type="SAM" id="SignalP"/>
    </source>
</evidence>
<gene>
    <name evidence="2" type="ORF">BSAL_66160</name>
</gene>
<dbReference type="OMA" id="NASECPD"/>
<dbReference type="Proteomes" id="UP000051952">
    <property type="component" value="Unassembled WGS sequence"/>
</dbReference>
<evidence type="ECO:0000313" key="2">
    <source>
        <dbReference type="EMBL" id="CUF83659.1"/>
    </source>
</evidence>
<keyword evidence="3" id="KW-1185">Reference proteome</keyword>
<dbReference type="AlphaFoldDB" id="A0A0S4ITH4"/>
<protein>
    <submittedName>
        <fullName evidence="2">Membrane-associated protein, putative</fullName>
    </submittedName>
</protein>
<feature type="chain" id="PRO_5006621523" evidence="1">
    <location>
        <begin position="25"/>
        <end position="176"/>
    </location>
</feature>
<keyword evidence="1" id="KW-0732">Signal</keyword>
<dbReference type="Gene3D" id="3.40.630.10">
    <property type="entry name" value="Zn peptidases"/>
    <property type="match status" value="1"/>
</dbReference>